<evidence type="ECO:0000313" key="3">
    <source>
        <dbReference type="EMBL" id="MPM64200.1"/>
    </source>
</evidence>
<name>A0A645BFH3_9ZZZZ</name>
<dbReference type="InterPro" id="IPR011250">
    <property type="entry name" value="OMP/PagP_B-barrel"/>
</dbReference>
<proteinExistence type="predicted"/>
<dbReference type="InterPro" id="IPR027385">
    <property type="entry name" value="Beta-barrel_OMP"/>
</dbReference>
<dbReference type="EMBL" id="VSSQ01019821">
    <property type="protein sequence ID" value="MPM64200.1"/>
    <property type="molecule type" value="Genomic_DNA"/>
</dbReference>
<gene>
    <name evidence="3" type="ORF">SDC9_111086</name>
</gene>
<dbReference type="SUPFAM" id="SSF56925">
    <property type="entry name" value="OMPA-like"/>
    <property type="match status" value="1"/>
</dbReference>
<sequence>MDQEIYADQFTASTQAQLFNWVSLEAQIYNISRTDGNNTRGLNFSPKLILWEKPVIRIGYLFNTADSDSHPKAYYAPQEYYNHMAVADASIKIFDDFSITGMFGYGSAISKDKTWEAVTRYGGGFSWAFTQDLSFQGNYQHLQLPTYTLDQFSLGVQYVF</sequence>
<keyword evidence="1" id="KW-0732">Signal</keyword>
<reference evidence="3" key="1">
    <citation type="submission" date="2019-08" db="EMBL/GenBank/DDBJ databases">
        <authorList>
            <person name="Kucharzyk K."/>
            <person name="Murdoch R.W."/>
            <person name="Higgins S."/>
            <person name="Loffler F."/>
        </authorList>
    </citation>
    <scope>NUCLEOTIDE SEQUENCE</scope>
</reference>
<evidence type="ECO:0000259" key="2">
    <source>
        <dbReference type="Pfam" id="PF13505"/>
    </source>
</evidence>
<organism evidence="3">
    <name type="scientific">bioreactor metagenome</name>
    <dbReference type="NCBI Taxonomy" id="1076179"/>
    <lineage>
        <taxon>unclassified sequences</taxon>
        <taxon>metagenomes</taxon>
        <taxon>ecological metagenomes</taxon>
    </lineage>
</organism>
<evidence type="ECO:0000256" key="1">
    <source>
        <dbReference type="ARBA" id="ARBA00022729"/>
    </source>
</evidence>
<protein>
    <recommendedName>
        <fullName evidence="2">Outer membrane protein beta-barrel domain-containing protein</fullName>
    </recommendedName>
</protein>
<feature type="domain" description="Outer membrane protein beta-barrel" evidence="2">
    <location>
        <begin position="11"/>
        <end position="160"/>
    </location>
</feature>
<dbReference type="Gene3D" id="2.40.160.20">
    <property type="match status" value="1"/>
</dbReference>
<accession>A0A645BFH3</accession>
<comment type="caution">
    <text evidence="3">The sequence shown here is derived from an EMBL/GenBank/DDBJ whole genome shotgun (WGS) entry which is preliminary data.</text>
</comment>
<dbReference type="AlphaFoldDB" id="A0A645BFH3"/>
<dbReference type="Pfam" id="PF13505">
    <property type="entry name" value="OMP_b-brl"/>
    <property type="match status" value="1"/>
</dbReference>